<evidence type="ECO:0000313" key="7">
    <source>
        <dbReference type="Proteomes" id="UP000199053"/>
    </source>
</evidence>
<reference evidence="7" key="1">
    <citation type="submission" date="2016-10" db="EMBL/GenBank/DDBJ databases">
        <authorList>
            <person name="Varghese N."/>
            <person name="Submissions S."/>
        </authorList>
    </citation>
    <scope>NUCLEOTIDE SEQUENCE [LARGE SCALE GENOMIC DNA]</scope>
    <source>
        <strain evidence="7">DSM 16995</strain>
    </source>
</reference>
<dbReference type="EC" id="2.1.1.195" evidence="5"/>
<keyword evidence="2 5" id="KW-0489">Methyltransferase</keyword>
<evidence type="ECO:0000256" key="2">
    <source>
        <dbReference type="ARBA" id="ARBA00022603"/>
    </source>
</evidence>
<accession>A0A1G9BFA9</accession>
<organism evidence="6 7">
    <name type="scientific">Maridesulfovibrio ferrireducens</name>
    <dbReference type="NCBI Taxonomy" id="246191"/>
    <lineage>
        <taxon>Bacteria</taxon>
        <taxon>Pseudomonadati</taxon>
        <taxon>Thermodesulfobacteriota</taxon>
        <taxon>Desulfovibrionia</taxon>
        <taxon>Desulfovibrionales</taxon>
        <taxon>Desulfovibrionaceae</taxon>
        <taxon>Maridesulfovibrio</taxon>
    </lineage>
</organism>
<evidence type="ECO:0000256" key="3">
    <source>
        <dbReference type="ARBA" id="ARBA00022679"/>
    </source>
</evidence>
<dbReference type="InterPro" id="IPR036074">
    <property type="entry name" value="CbiD_sf"/>
</dbReference>
<dbReference type="RefSeq" id="WP_092157494.1">
    <property type="nucleotide sequence ID" value="NZ_FNGA01000001.1"/>
</dbReference>
<dbReference type="PANTHER" id="PTHR35863">
    <property type="entry name" value="COBALT-PRECORRIN-5B C(1)-METHYLTRANSFERASE"/>
    <property type="match status" value="1"/>
</dbReference>
<keyword evidence="7" id="KW-1185">Reference proteome</keyword>
<dbReference type="PIRSF" id="PIRSF026782">
    <property type="entry name" value="CbiD"/>
    <property type="match status" value="1"/>
</dbReference>
<dbReference type="EMBL" id="FNGA01000001">
    <property type="protein sequence ID" value="SDK38161.1"/>
    <property type="molecule type" value="Genomic_DNA"/>
</dbReference>
<comment type="catalytic activity">
    <reaction evidence="5">
        <text>Co-precorrin-5B + S-adenosyl-L-methionine = Co-precorrin-6A + S-adenosyl-L-homocysteine</text>
        <dbReference type="Rhea" id="RHEA:26285"/>
        <dbReference type="ChEBI" id="CHEBI:57856"/>
        <dbReference type="ChEBI" id="CHEBI:59789"/>
        <dbReference type="ChEBI" id="CHEBI:60063"/>
        <dbReference type="ChEBI" id="CHEBI:60064"/>
        <dbReference type="EC" id="2.1.1.195"/>
    </reaction>
</comment>
<name>A0A1G9BFA9_9BACT</name>
<evidence type="ECO:0000256" key="4">
    <source>
        <dbReference type="ARBA" id="ARBA00022691"/>
    </source>
</evidence>
<dbReference type="GO" id="GO:0032259">
    <property type="term" value="P:methylation"/>
    <property type="evidence" value="ECO:0007669"/>
    <property type="project" value="UniProtKB-KW"/>
</dbReference>
<dbReference type="Proteomes" id="UP000199053">
    <property type="component" value="Unassembled WGS sequence"/>
</dbReference>
<dbReference type="NCBIfam" id="TIGR00312">
    <property type="entry name" value="cbiD"/>
    <property type="match status" value="1"/>
</dbReference>
<keyword evidence="4 5" id="KW-0949">S-adenosyl-L-methionine</keyword>
<dbReference type="UniPathway" id="UPA00148">
    <property type="reaction ID" value="UER00227"/>
</dbReference>
<evidence type="ECO:0000256" key="1">
    <source>
        <dbReference type="ARBA" id="ARBA00022573"/>
    </source>
</evidence>
<dbReference type="NCBIfam" id="NF000849">
    <property type="entry name" value="PRK00075.1-1"/>
    <property type="match status" value="1"/>
</dbReference>
<dbReference type="HAMAP" id="MF_00787">
    <property type="entry name" value="CbiD"/>
    <property type="match status" value="1"/>
</dbReference>
<dbReference type="InterPro" id="IPR002748">
    <property type="entry name" value="CbiD"/>
</dbReference>
<keyword evidence="3 5" id="KW-0808">Transferase</keyword>
<evidence type="ECO:0000256" key="5">
    <source>
        <dbReference type="HAMAP-Rule" id="MF_00787"/>
    </source>
</evidence>
<sequence>MRKNLREGFTTGSAATAAAMSALRVLLGGHKPDSIEIPLPEKGCLVIPVERVELSGLNARAVVIKDGGDDPDATNGHEIHAVVEHIAGNDDLRVEISGGIGVGKVTLPGLPVPVGEPAINPAPRKQIITGILKEISETAPQLRGTIKVRIEVPQGEAIALKTMNSRLGILGGISILGTQGIVRPFSHASWEASIALAVSVAKAAGIEKIIFTTGRRSERFYLEHFPETPQLAMIQAADFFKGSMLEAETKGIREVHWSIFIGKLVKHAMGFPYTHAKDWRIDFALLAKWCEELNIDRTITAEIAGANTARQVFDMITESSKKMFIDMLIAKAEKNALFFTLKKHMIIKYHLFDFDGNLLNGNDKNC</sequence>
<dbReference type="GO" id="GO:0043780">
    <property type="term" value="F:cobalt-precorrin-5B C1-methyltransferase activity"/>
    <property type="evidence" value="ECO:0007669"/>
    <property type="project" value="RHEA"/>
</dbReference>
<evidence type="ECO:0000313" key="6">
    <source>
        <dbReference type="EMBL" id="SDK38161.1"/>
    </source>
</evidence>
<comment type="pathway">
    <text evidence="5">Cofactor biosynthesis; adenosylcobalamin biosynthesis; cob(II)yrinate a,c-diamide from sirohydrochlorin (anaerobic route): step 6/10.</text>
</comment>
<dbReference type="PANTHER" id="PTHR35863:SF1">
    <property type="entry name" value="COBALT-PRECORRIN-5B C(1)-METHYLTRANSFERASE"/>
    <property type="match status" value="1"/>
</dbReference>
<keyword evidence="1 5" id="KW-0169">Cobalamin biosynthesis</keyword>
<dbReference type="Pfam" id="PF01888">
    <property type="entry name" value="CbiD"/>
    <property type="match status" value="1"/>
</dbReference>
<dbReference type="GO" id="GO:0019251">
    <property type="term" value="P:anaerobic cobalamin biosynthetic process"/>
    <property type="evidence" value="ECO:0007669"/>
    <property type="project" value="UniProtKB-UniRule"/>
</dbReference>
<protein>
    <recommendedName>
        <fullName evidence="5">Cobalt-precorrin-5B C(1)-methyltransferase</fullName>
        <ecNumber evidence="5">2.1.1.195</ecNumber>
    </recommendedName>
    <alternativeName>
        <fullName evidence="5">Cobalt-precorrin-6A synthase</fullName>
    </alternativeName>
</protein>
<dbReference type="STRING" id="246191.SAMN05660337_0274"/>
<dbReference type="AlphaFoldDB" id="A0A1G9BFA9"/>
<proteinExistence type="inferred from homology"/>
<dbReference type="OrthoDB" id="6439987at2"/>
<comment type="function">
    <text evidence="5">Catalyzes the methylation of C-1 in cobalt-precorrin-5B to form cobalt-precorrin-6A.</text>
</comment>
<gene>
    <name evidence="5" type="primary">cbiD</name>
    <name evidence="6" type="ORF">SAMN05660337_0274</name>
</gene>
<dbReference type="Gene3D" id="3.30.2110.10">
    <property type="entry name" value="CbiD-like"/>
    <property type="match status" value="1"/>
</dbReference>
<comment type="similarity">
    <text evidence="5">Belongs to the CbiD family.</text>
</comment>
<dbReference type="SUPFAM" id="SSF111342">
    <property type="entry name" value="CbiD-like"/>
    <property type="match status" value="1"/>
</dbReference>